<dbReference type="InterPro" id="IPR049043">
    <property type="entry name" value="WHD_RIOX1"/>
</dbReference>
<dbReference type="GO" id="GO:0005730">
    <property type="term" value="C:nucleolus"/>
    <property type="evidence" value="ECO:0007669"/>
    <property type="project" value="Ensembl"/>
</dbReference>
<accession>A0A8C5RQE6</accession>
<evidence type="ECO:0000256" key="5">
    <source>
        <dbReference type="ARBA" id="ARBA00022853"/>
    </source>
</evidence>
<evidence type="ECO:0000256" key="3">
    <source>
        <dbReference type="ARBA" id="ARBA00022491"/>
    </source>
</evidence>
<keyword evidence="5" id="KW-0156">Chromatin regulator</keyword>
<dbReference type="Pfam" id="PF08007">
    <property type="entry name" value="JmjC_2"/>
    <property type="match status" value="1"/>
</dbReference>
<evidence type="ECO:0000256" key="8">
    <source>
        <dbReference type="ARBA" id="ARBA00023004"/>
    </source>
</evidence>
<name>A0A8C5RQE6_LATLA</name>
<dbReference type="InterPro" id="IPR003347">
    <property type="entry name" value="JmjC_dom"/>
</dbReference>
<dbReference type="AlphaFoldDB" id="A0A8C5RQE6"/>
<evidence type="ECO:0000259" key="17">
    <source>
        <dbReference type="PROSITE" id="PS51184"/>
    </source>
</evidence>
<dbReference type="FunFam" id="2.60.120.650:FF:000013">
    <property type="entry name" value="Ribosomal oxygenase 1"/>
    <property type="match status" value="1"/>
</dbReference>
<dbReference type="Gene3D" id="3.90.930.40">
    <property type="match status" value="1"/>
</dbReference>
<feature type="compositionally biased region" description="Basic residues" evidence="16">
    <location>
        <begin position="83"/>
        <end position="93"/>
    </location>
</feature>
<evidence type="ECO:0000313" key="19">
    <source>
        <dbReference type="Proteomes" id="UP000694406"/>
    </source>
</evidence>
<dbReference type="PANTHER" id="PTHR13096">
    <property type="entry name" value="MINA53 MYC INDUCED NUCLEAR ANTIGEN"/>
    <property type="match status" value="1"/>
</dbReference>
<dbReference type="GO" id="GO:0034647">
    <property type="term" value="F:histone H3K4me/H3K4me2/H3K4me3 demethylase activity"/>
    <property type="evidence" value="ECO:0007669"/>
    <property type="project" value="Ensembl"/>
</dbReference>
<dbReference type="GO" id="GO:0045892">
    <property type="term" value="P:negative regulation of DNA-templated transcription"/>
    <property type="evidence" value="ECO:0007669"/>
    <property type="project" value="Ensembl"/>
</dbReference>
<dbReference type="GO" id="GO:0036139">
    <property type="term" value="F:peptidyl-histidine dioxygenase activity"/>
    <property type="evidence" value="ECO:0007669"/>
    <property type="project" value="UniProtKB-EC"/>
</dbReference>
<reference evidence="18" key="1">
    <citation type="submission" date="2025-08" db="UniProtKB">
        <authorList>
            <consortium name="Ensembl"/>
        </authorList>
    </citation>
    <scope>IDENTIFICATION</scope>
</reference>
<proteinExistence type="inferred from homology"/>
<keyword evidence="3" id="KW-0678">Repressor</keyword>
<evidence type="ECO:0000256" key="16">
    <source>
        <dbReference type="SAM" id="MobiDB-lite"/>
    </source>
</evidence>
<dbReference type="FunFam" id="1.10.10.1500:FF:000001">
    <property type="entry name" value="ribosomal oxygenase 1 isoform X1"/>
    <property type="match status" value="1"/>
</dbReference>
<sequence length="645" mass="72069">MEGRSEGMMRQRAGSGAGGGNKTRLARKSFAALFPEAGLSLSGMALLSPRVSARAAYLSSFPLGERDEPKRSPGPPRGLSLSLKRRGVKKRQPKGSAARNGSVAADGEQPRDAFPLSGTKQKRKPKRNNISTCEDLAPLRRKAERRRAGRKAPGPPASPVGPPHGKGGQPFYPRELSSSCSLLTLLQALEKVQDSRERAAKLFQWLIAPVSSQEFFDQYWEKSPLLIHRHDPNYYQDLFSTAEFDSILRDHNVQFGVNLDVTSYEDGKRETHNPAGRAVPAVVWDFYRNGCSLRMLNPQAFSATVWHVLSILQEKFSSMVGANTYLTPAGAQGFAPHYDDIEAFVIQLEGKKHWRVYAPRQQAEILPQFSSSNFSQMEIGEPILEIVLEAGDLLYFPRGFIHQGDCLPEAHSLHITVSSYQRNSWGDLLEKLLPAALQMAIEEDIEYRQGLPADYLEYMGVINTDADDPRRTVFLQKIRTLLTKLMDYAPVDAAVDQKAKSFLHDCLPPVLTETEKALSVFRHPARWENGKVQNVDVQLEKTTQIRLLRYGILRLCNEGDATLLYYTTENSRVYHKEEPKCCEIESEYIDGIEFLLSSYPNYICIDALPGGSLNDKIALGTFLFEKGLVVTKKPLLSGNIKINGL</sequence>
<organism evidence="18 19">
    <name type="scientific">Laticauda laticaudata</name>
    <name type="common">Blue-ringed sea krait</name>
    <name type="synonym">Blue-lipped sea krait</name>
    <dbReference type="NCBI Taxonomy" id="8630"/>
    <lineage>
        <taxon>Eukaryota</taxon>
        <taxon>Metazoa</taxon>
        <taxon>Chordata</taxon>
        <taxon>Craniata</taxon>
        <taxon>Vertebrata</taxon>
        <taxon>Euteleostomi</taxon>
        <taxon>Lepidosauria</taxon>
        <taxon>Squamata</taxon>
        <taxon>Bifurcata</taxon>
        <taxon>Unidentata</taxon>
        <taxon>Episquamata</taxon>
        <taxon>Toxicofera</taxon>
        <taxon>Serpentes</taxon>
        <taxon>Colubroidea</taxon>
        <taxon>Elapidae</taxon>
        <taxon>Laticaudinae</taxon>
        <taxon>Laticauda</taxon>
    </lineage>
</organism>
<keyword evidence="9 15" id="KW-0805">Transcription regulation</keyword>
<dbReference type="FunFam" id="3.90.930.40:FF:000001">
    <property type="entry name" value="ribosomal oxygenase 1 isoform X1"/>
    <property type="match status" value="1"/>
</dbReference>
<keyword evidence="6 15" id="KW-0223">Dioxygenase</keyword>
<keyword evidence="8 15" id="KW-0408">Iron</keyword>
<dbReference type="InterPro" id="IPR039994">
    <property type="entry name" value="NO66-like"/>
</dbReference>
<evidence type="ECO:0000256" key="9">
    <source>
        <dbReference type="ARBA" id="ARBA00023015"/>
    </source>
</evidence>
<dbReference type="Pfam" id="PF21233">
    <property type="entry name" value="WHD_RIOX1"/>
    <property type="match status" value="1"/>
</dbReference>
<feature type="compositionally biased region" description="Basic residues" evidence="16">
    <location>
        <begin position="139"/>
        <end position="150"/>
    </location>
</feature>
<dbReference type="GeneTree" id="ENSGT00390000000083"/>
<dbReference type="SUPFAM" id="SSF51197">
    <property type="entry name" value="Clavaminate synthase-like"/>
    <property type="match status" value="1"/>
</dbReference>
<dbReference type="GO" id="GO:0140680">
    <property type="term" value="F:histone H3K36me/H3K36me2 demethylase activity"/>
    <property type="evidence" value="ECO:0007669"/>
    <property type="project" value="UniProtKB-EC"/>
</dbReference>
<evidence type="ECO:0000256" key="13">
    <source>
        <dbReference type="ARBA" id="ARBA00048301"/>
    </source>
</evidence>
<dbReference type="PANTHER" id="PTHR13096:SF8">
    <property type="entry name" value="RIBOSOMAL OXYGENASE 1"/>
    <property type="match status" value="1"/>
</dbReference>
<evidence type="ECO:0000256" key="12">
    <source>
        <dbReference type="ARBA" id="ARBA00048149"/>
    </source>
</evidence>
<comment type="similarity">
    <text evidence="2">Belongs to the ROX family. NO66 subfamily.</text>
</comment>
<evidence type="ECO:0000256" key="6">
    <source>
        <dbReference type="ARBA" id="ARBA00022964"/>
    </source>
</evidence>
<evidence type="ECO:0000256" key="7">
    <source>
        <dbReference type="ARBA" id="ARBA00023002"/>
    </source>
</evidence>
<keyword evidence="7 15" id="KW-0560">Oxidoreductase</keyword>
<dbReference type="Proteomes" id="UP000694406">
    <property type="component" value="Unplaced"/>
</dbReference>
<gene>
    <name evidence="18" type="primary">RIOX1</name>
</gene>
<comment type="catalytic activity">
    <reaction evidence="12">
        <text>L-histidyl-[protein] + 2-oxoglutarate + O2 = (3S)-3-hydroxy-L-histidyl-[protein] + succinate + CO2</text>
        <dbReference type="Rhea" id="RHEA:54256"/>
        <dbReference type="Rhea" id="RHEA-COMP:9745"/>
        <dbReference type="Rhea" id="RHEA-COMP:13840"/>
        <dbReference type="ChEBI" id="CHEBI:15379"/>
        <dbReference type="ChEBI" id="CHEBI:16526"/>
        <dbReference type="ChEBI" id="CHEBI:16810"/>
        <dbReference type="ChEBI" id="CHEBI:29979"/>
        <dbReference type="ChEBI" id="CHEBI:30031"/>
        <dbReference type="ChEBI" id="CHEBI:138021"/>
        <dbReference type="EC" id="1.14.11.79"/>
    </reaction>
    <physiologicalReaction direction="left-to-right" evidence="12">
        <dbReference type="Rhea" id="RHEA:54257"/>
    </physiologicalReaction>
</comment>
<feature type="region of interest" description="Disordered" evidence="16">
    <location>
        <begin position="60"/>
        <end position="173"/>
    </location>
</feature>
<feature type="compositionally biased region" description="Pro residues" evidence="16">
    <location>
        <begin position="153"/>
        <end position="162"/>
    </location>
</feature>
<keyword evidence="10 15" id="KW-0804">Transcription</keyword>
<reference evidence="18" key="2">
    <citation type="submission" date="2025-09" db="UniProtKB">
        <authorList>
            <consortium name="Ensembl"/>
        </authorList>
    </citation>
    <scope>IDENTIFICATION</scope>
</reference>
<dbReference type="Ensembl" id="ENSLLTT00000006315.1">
    <property type="protein sequence ID" value="ENSLLTP00000006074.1"/>
    <property type="gene ID" value="ENSLLTG00000004650.1"/>
</dbReference>
<comment type="cofactor">
    <cofactor evidence="15">
        <name>Fe(2+)</name>
        <dbReference type="ChEBI" id="CHEBI:29033"/>
    </cofactor>
    <text evidence="15">Binds 1 Fe(2+) ion per subunit.</text>
</comment>
<feature type="domain" description="JmjC" evidence="17">
    <location>
        <begin position="291"/>
        <end position="436"/>
    </location>
</feature>
<evidence type="ECO:0000313" key="18">
    <source>
        <dbReference type="Ensembl" id="ENSLLTP00000006074.1"/>
    </source>
</evidence>
<evidence type="ECO:0000256" key="15">
    <source>
        <dbReference type="RuleBase" id="RU366061"/>
    </source>
</evidence>
<protein>
    <recommendedName>
        <fullName evidence="15">Bifunctional lysine-specific demethylase and histidyl-hydroxylase</fullName>
        <ecNumber evidence="15">1.14.11.-</ecNumber>
    </recommendedName>
</protein>
<dbReference type="Gene3D" id="1.10.10.1500">
    <property type="entry name" value="JmjC domain-containing ribosomal oxygenase (ROX), dimer domain"/>
    <property type="match status" value="1"/>
</dbReference>
<comment type="function">
    <text evidence="15">Oxygenase that can act as both a histone lysine demethylase and a ribosomal histidine hydroxylase.</text>
</comment>
<dbReference type="PROSITE" id="PS51184">
    <property type="entry name" value="JMJC"/>
    <property type="match status" value="1"/>
</dbReference>
<comment type="catalytic activity">
    <reaction evidence="14">
        <text>N(6)-methyl-L-lysyl-[protein] + 2-oxoglutarate + O2 = L-lysyl-[protein] + formaldehyde + succinate + CO2</text>
        <dbReference type="Rhea" id="RHEA:60924"/>
        <dbReference type="Rhea" id="RHEA-COMP:9752"/>
        <dbReference type="Rhea" id="RHEA-COMP:13053"/>
        <dbReference type="ChEBI" id="CHEBI:15379"/>
        <dbReference type="ChEBI" id="CHEBI:16526"/>
        <dbReference type="ChEBI" id="CHEBI:16810"/>
        <dbReference type="ChEBI" id="CHEBI:16842"/>
        <dbReference type="ChEBI" id="CHEBI:29969"/>
        <dbReference type="ChEBI" id="CHEBI:30031"/>
        <dbReference type="ChEBI" id="CHEBI:61929"/>
    </reaction>
    <physiologicalReaction direction="left-to-right" evidence="14">
        <dbReference type="Rhea" id="RHEA:60925"/>
    </physiologicalReaction>
</comment>
<dbReference type="Gene3D" id="2.60.120.650">
    <property type="entry name" value="Cupin"/>
    <property type="match status" value="1"/>
</dbReference>
<dbReference type="EC" id="1.14.11.-" evidence="15"/>
<feature type="region of interest" description="Disordered" evidence="16">
    <location>
        <begin position="1"/>
        <end position="23"/>
    </location>
</feature>
<dbReference type="GO" id="GO:0005506">
    <property type="term" value="F:iron ion binding"/>
    <property type="evidence" value="ECO:0007669"/>
    <property type="project" value="UniProtKB-UniRule"/>
</dbReference>
<dbReference type="GO" id="GO:0045668">
    <property type="term" value="P:negative regulation of osteoblast differentiation"/>
    <property type="evidence" value="ECO:0007669"/>
    <property type="project" value="Ensembl"/>
</dbReference>
<comment type="catalytic activity">
    <reaction evidence="13">
        <text>N(6),N(6)-dimethyl-L-lysyl(36)-[histone H3] + 2 2-oxoglutarate + 2 O2 = L-lysyl(36)-[histone H3] + 2 formaldehyde + 2 succinate + 2 CO2</text>
        <dbReference type="Rhea" id="RHEA:42032"/>
        <dbReference type="Rhea" id="RHEA-COMP:9785"/>
        <dbReference type="Rhea" id="RHEA-COMP:9787"/>
        <dbReference type="ChEBI" id="CHEBI:15379"/>
        <dbReference type="ChEBI" id="CHEBI:16526"/>
        <dbReference type="ChEBI" id="CHEBI:16810"/>
        <dbReference type="ChEBI" id="CHEBI:16842"/>
        <dbReference type="ChEBI" id="CHEBI:29969"/>
        <dbReference type="ChEBI" id="CHEBI:30031"/>
        <dbReference type="ChEBI" id="CHEBI:61976"/>
        <dbReference type="EC" id="1.14.11.27"/>
    </reaction>
    <physiologicalReaction direction="left-to-right" evidence="13">
        <dbReference type="Rhea" id="RHEA:42033"/>
    </physiologicalReaction>
</comment>
<dbReference type="GO" id="GO:0006281">
    <property type="term" value="P:DNA repair"/>
    <property type="evidence" value="ECO:0007669"/>
    <property type="project" value="Ensembl"/>
</dbReference>
<evidence type="ECO:0000256" key="11">
    <source>
        <dbReference type="ARBA" id="ARBA00023242"/>
    </source>
</evidence>
<keyword evidence="19" id="KW-1185">Reference proteome</keyword>
<evidence type="ECO:0000256" key="1">
    <source>
        <dbReference type="ARBA" id="ARBA00004123"/>
    </source>
</evidence>
<keyword evidence="4 15" id="KW-0479">Metal-binding</keyword>
<evidence type="ECO:0000256" key="4">
    <source>
        <dbReference type="ARBA" id="ARBA00022723"/>
    </source>
</evidence>
<evidence type="ECO:0000256" key="10">
    <source>
        <dbReference type="ARBA" id="ARBA00023163"/>
    </source>
</evidence>
<evidence type="ECO:0000256" key="14">
    <source>
        <dbReference type="ARBA" id="ARBA00049324"/>
    </source>
</evidence>
<evidence type="ECO:0000256" key="2">
    <source>
        <dbReference type="ARBA" id="ARBA00010309"/>
    </source>
</evidence>
<comment type="subcellular location">
    <subcellularLocation>
        <location evidence="1 15">Nucleus</location>
    </subcellularLocation>
</comment>
<dbReference type="GO" id="GO:0045738">
    <property type="term" value="P:negative regulation of DNA repair"/>
    <property type="evidence" value="ECO:0007669"/>
    <property type="project" value="Ensembl"/>
</dbReference>
<keyword evidence="11 15" id="KW-0539">Nucleus</keyword>